<dbReference type="EMBL" id="MHJG01000018">
    <property type="protein sequence ID" value="OGY63714.1"/>
    <property type="molecule type" value="Genomic_DNA"/>
</dbReference>
<comment type="caution">
    <text evidence="10">The sequence shown here is derived from an EMBL/GenBank/DDBJ whole genome shotgun (WGS) entry which is preliminary data.</text>
</comment>
<dbReference type="InterPro" id="IPR029063">
    <property type="entry name" value="SAM-dependent_MTases_sf"/>
</dbReference>
<dbReference type="GO" id="GO:0004719">
    <property type="term" value="F:protein-L-isoaspartate (D-aspartate) O-methyltransferase activity"/>
    <property type="evidence" value="ECO:0007669"/>
    <property type="project" value="UniProtKB-UniRule"/>
</dbReference>
<evidence type="ECO:0000256" key="5">
    <source>
        <dbReference type="ARBA" id="ARBA00022490"/>
    </source>
</evidence>
<evidence type="ECO:0000256" key="7">
    <source>
        <dbReference type="ARBA" id="ARBA00022679"/>
    </source>
</evidence>
<dbReference type="NCBIfam" id="NF001453">
    <property type="entry name" value="PRK00312.1"/>
    <property type="match status" value="1"/>
</dbReference>
<dbReference type="Gene3D" id="3.40.50.150">
    <property type="entry name" value="Vaccinia Virus protein VP39"/>
    <property type="match status" value="1"/>
</dbReference>
<evidence type="ECO:0000256" key="2">
    <source>
        <dbReference type="ARBA" id="ARBA00005369"/>
    </source>
</evidence>
<evidence type="ECO:0000256" key="1">
    <source>
        <dbReference type="ARBA" id="ARBA00004496"/>
    </source>
</evidence>
<keyword evidence="5" id="KW-0963">Cytoplasm</keyword>
<dbReference type="GO" id="GO:0005737">
    <property type="term" value="C:cytoplasm"/>
    <property type="evidence" value="ECO:0007669"/>
    <property type="project" value="UniProtKB-SubCell"/>
</dbReference>
<keyword evidence="7 10" id="KW-0808">Transferase</keyword>
<evidence type="ECO:0000256" key="6">
    <source>
        <dbReference type="ARBA" id="ARBA00022603"/>
    </source>
</evidence>
<dbReference type="Pfam" id="PF01135">
    <property type="entry name" value="PCMT"/>
    <property type="match status" value="1"/>
</dbReference>
<gene>
    <name evidence="10" type="ORF">A3B92_02120</name>
</gene>
<dbReference type="PANTHER" id="PTHR11579:SF0">
    <property type="entry name" value="PROTEIN-L-ISOASPARTATE(D-ASPARTATE) O-METHYLTRANSFERASE"/>
    <property type="match status" value="1"/>
</dbReference>
<dbReference type="GO" id="GO:0030091">
    <property type="term" value="P:protein repair"/>
    <property type="evidence" value="ECO:0007669"/>
    <property type="project" value="UniProtKB-UniRule"/>
</dbReference>
<dbReference type="PROSITE" id="PS01279">
    <property type="entry name" value="PCMT"/>
    <property type="match status" value="1"/>
</dbReference>
<proteinExistence type="inferred from homology"/>
<reference evidence="10 11" key="1">
    <citation type="journal article" date="2016" name="Nat. Commun.">
        <title>Thousands of microbial genomes shed light on interconnected biogeochemical processes in an aquifer system.</title>
        <authorList>
            <person name="Anantharaman K."/>
            <person name="Brown C.T."/>
            <person name="Hug L.A."/>
            <person name="Sharon I."/>
            <person name="Castelle C.J."/>
            <person name="Probst A.J."/>
            <person name="Thomas B.C."/>
            <person name="Singh A."/>
            <person name="Wilkins M.J."/>
            <person name="Karaoz U."/>
            <person name="Brodie E.L."/>
            <person name="Williams K.H."/>
            <person name="Hubbard S.S."/>
            <person name="Banfield J.F."/>
        </authorList>
    </citation>
    <scope>NUCLEOTIDE SEQUENCE [LARGE SCALE GENOMIC DNA]</scope>
</reference>
<dbReference type="AlphaFoldDB" id="A0A1G1ZGQ4"/>
<evidence type="ECO:0000256" key="9">
    <source>
        <dbReference type="NCBIfam" id="TIGR00080"/>
    </source>
</evidence>
<dbReference type="SUPFAM" id="SSF53335">
    <property type="entry name" value="S-adenosyl-L-methionine-dependent methyltransferases"/>
    <property type="match status" value="1"/>
</dbReference>
<name>A0A1G1ZGQ4_9BACT</name>
<dbReference type="GO" id="GO:0032259">
    <property type="term" value="P:methylation"/>
    <property type="evidence" value="ECO:0007669"/>
    <property type="project" value="UniProtKB-KW"/>
</dbReference>
<dbReference type="EC" id="2.1.1.77" evidence="3 9"/>
<organism evidence="10 11">
    <name type="scientific">Candidatus Harrisonbacteria bacterium RIFCSPHIGHO2_02_FULL_42_16</name>
    <dbReference type="NCBI Taxonomy" id="1798404"/>
    <lineage>
        <taxon>Bacteria</taxon>
        <taxon>Candidatus Harrisoniibacteriota</taxon>
    </lineage>
</organism>
<comment type="subcellular location">
    <subcellularLocation>
        <location evidence="1">Cytoplasm</location>
    </subcellularLocation>
</comment>
<dbReference type="PANTHER" id="PTHR11579">
    <property type="entry name" value="PROTEIN-L-ISOASPARTATE O-METHYLTRANSFERASE"/>
    <property type="match status" value="1"/>
</dbReference>
<accession>A0A1G1ZGQ4</accession>
<evidence type="ECO:0000313" key="11">
    <source>
        <dbReference type="Proteomes" id="UP000177960"/>
    </source>
</evidence>
<dbReference type="CDD" id="cd02440">
    <property type="entry name" value="AdoMet_MTases"/>
    <property type="match status" value="1"/>
</dbReference>
<dbReference type="Proteomes" id="UP000177960">
    <property type="component" value="Unassembled WGS sequence"/>
</dbReference>
<evidence type="ECO:0000256" key="8">
    <source>
        <dbReference type="ARBA" id="ARBA00022691"/>
    </source>
</evidence>
<keyword evidence="6 10" id="KW-0489">Methyltransferase</keyword>
<comment type="similarity">
    <text evidence="2">Belongs to the methyltransferase superfamily. L-isoaspartyl/D-aspartyl protein methyltransferase family.</text>
</comment>
<dbReference type="InterPro" id="IPR000682">
    <property type="entry name" value="PCMT"/>
</dbReference>
<protein>
    <recommendedName>
        <fullName evidence="4 9">Protein-L-isoaspartate O-methyltransferase</fullName>
        <ecNumber evidence="3 9">2.1.1.77</ecNumber>
    </recommendedName>
</protein>
<evidence type="ECO:0000256" key="4">
    <source>
        <dbReference type="ARBA" id="ARBA00013346"/>
    </source>
</evidence>
<keyword evidence="8" id="KW-0949">S-adenosyl-L-methionine</keyword>
<dbReference type="STRING" id="1798404.A3B92_02120"/>
<sequence length="219" mass="24037">MTKEDLIKELVKDGYLKTPAVIGAFNAIDRKDFLPEEVKERAYENTALPIGYEQTISQPLVVAFMLELLEIKPGEKVLDVGTGSGWNAALIANLVGNTGTVVSIERVPELYEFAKKNLVKYNFIDSANSALSQRASAVLVKLIQGDGSLGYETEAPYDKIVAGAAAQEIPAVWKEQLKIGGRIVAPVKDSIIVLDKISKDKFKQKDYFGFSFVPLIKDL</sequence>
<evidence type="ECO:0000256" key="3">
    <source>
        <dbReference type="ARBA" id="ARBA00011890"/>
    </source>
</evidence>
<evidence type="ECO:0000313" key="10">
    <source>
        <dbReference type="EMBL" id="OGY63714.1"/>
    </source>
</evidence>
<dbReference type="NCBIfam" id="TIGR00080">
    <property type="entry name" value="pimt"/>
    <property type="match status" value="1"/>
</dbReference>